<evidence type="ECO:0000256" key="4">
    <source>
        <dbReference type="ARBA" id="ARBA00022525"/>
    </source>
</evidence>
<evidence type="ECO:0000256" key="2">
    <source>
        <dbReference type="ARBA" id="ARBA00010842"/>
    </source>
</evidence>
<gene>
    <name evidence="9" type="ORF">RIMI_LOCUS21432645</name>
</gene>
<evidence type="ECO:0000256" key="7">
    <source>
        <dbReference type="ARBA" id="ARBA00023157"/>
    </source>
</evidence>
<dbReference type="PANTHER" id="PTHR12113">
    <property type="entry name" value="DICKKOPF3-LIKE 3"/>
    <property type="match status" value="1"/>
</dbReference>
<dbReference type="EMBL" id="CAUEEQ010075474">
    <property type="protein sequence ID" value="CAJ0966563.1"/>
    <property type="molecule type" value="Genomic_DNA"/>
</dbReference>
<dbReference type="Proteomes" id="UP001176940">
    <property type="component" value="Unassembled WGS sequence"/>
</dbReference>
<keyword evidence="3" id="KW-0217">Developmental protein</keyword>
<keyword evidence="10" id="KW-1185">Reference proteome</keyword>
<evidence type="ECO:0000256" key="5">
    <source>
        <dbReference type="ARBA" id="ARBA00022687"/>
    </source>
</evidence>
<evidence type="ECO:0000259" key="8">
    <source>
        <dbReference type="Pfam" id="PF04706"/>
    </source>
</evidence>
<feature type="domain" description="Dickkopf N-terminal cysteine-rich" evidence="8">
    <location>
        <begin position="12"/>
        <end position="60"/>
    </location>
</feature>
<protein>
    <recommendedName>
        <fullName evidence="8">Dickkopf N-terminal cysteine-rich domain-containing protein</fullName>
    </recommendedName>
</protein>
<evidence type="ECO:0000313" key="9">
    <source>
        <dbReference type="EMBL" id="CAJ0966563.1"/>
    </source>
</evidence>
<dbReference type="PANTHER" id="PTHR12113:SF8">
    <property type="entry name" value="DICKKOPF-RELATED PROTEIN 3"/>
    <property type="match status" value="1"/>
</dbReference>
<comment type="caution">
    <text evidence="9">The sequence shown here is derived from an EMBL/GenBank/DDBJ whole genome shotgun (WGS) entry which is preliminary data.</text>
</comment>
<keyword evidence="7" id="KW-1015">Disulfide bond</keyword>
<comment type="subcellular location">
    <subcellularLocation>
        <location evidence="1">Secreted</location>
    </subcellularLocation>
</comment>
<dbReference type="InterPro" id="IPR039863">
    <property type="entry name" value="DKK1-4"/>
</dbReference>
<keyword evidence="4" id="KW-0964">Secreted</keyword>
<keyword evidence="5" id="KW-0879">Wnt signaling pathway</keyword>
<dbReference type="InterPro" id="IPR006796">
    <property type="entry name" value="Dickkopf_N"/>
</dbReference>
<evidence type="ECO:0000256" key="3">
    <source>
        <dbReference type="ARBA" id="ARBA00022473"/>
    </source>
</evidence>
<evidence type="ECO:0000256" key="6">
    <source>
        <dbReference type="ARBA" id="ARBA00022729"/>
    </source>
</evidence>
<accession>A0ABN9MIY0</accession>
<evidence type="ECO:0000313" key="10">
    <source>
        <dbReference type="Proteomes" id="UP001176940"/>
    </source>
</evidence>
<reference evidence="9" key="1">
    <citation type="submission" date="2023-07" db="EMBL/GenBank/DDBJ databases">
        <authorList>
            <person name="Stuckert A."/>
        </authorList>
    </citation>
    <scope>NUCLEOTIDE SEQUENCE</scope>
</reference>
<evidence type="ECO:0000256" key="1">
    <source>
        <dbReference type="ARBA" id="ARBA00004613"/>
    </source>
</evidence>
<dbReference type="Gene3D" id="2.10.80.10">
    <property type="entry name" value="Lipase, subunit A"/>
    <property type="match status" value="1"/>
</dbReference>
<name>A0ABN9MIY0_9NEOB</name>
<proteinExistence type="inferred from homology"/>
<comment type="similarity">
    <text evidence="2">Belongs to the dickkopf family.</text>
</comment>
<keyword evidence="6" id="KW-0732">Signal</keyword>
<organism evidence="9 10">
    <name type="scientific">Ranitomeya imitator</name>
    <name type="common">mimic poison frog</name>
    <dbReference type="NCBI Taxonomy" id="111125"/>
    <lineage>
        <taxon>Eukaryota</taxon>
        <taxon>Metazoa</taxon>
        <taxon>Chordata</taxon>
        <taxon>Craniata</taxon>
        <taxon>Vertebrata</taxon>
        <taxon>Euteleostomi</taxon>
        <taxon>Amphibia</taxon>
        <taxon>Batrachia</taxon>
        <taxon>Anura</taxon>
        <taxon>Neobatrachia</taxon>
        <taxon>Hyloidea</taxon>
        <taxon>Dendrobatidae</taxon>
        <taxon>Dendrobatinae</taxon>
        <taxon>Ranitomeya</taxon>
    </lineage>
</organism>
<sequence length="222" mass="24569">MTEYDDKEHIKECIVDEDCRAGNYCHLSSVNYRCLPCKEEETCARDGECCEGRLCVWGQCRKSLKGQSGTICESPQDCGPGLCCAMHASLLFPVCTPLPGKGEQCQNLNPLLDLFAWELESDAPANLCPCPRGLVCQPESHSLVSVCEDPSVLKRNNPDLVDEDLSLFTPAPQEGIIYEDSLVVPTGFEHDLSASEDVIDKEPELALRRTSQIIFKDLNENL</sequence>
<dbReference type="Pfam" id="PF04706">
    <property type="entry name" value="Dickkopf_N"/>
    <property type="match status" value="1"/>
</dbReference>